<dbReference type="CDD" id="cd16118">
    <property type="entry name" value="UBX2_UBXN9"/>
    <property type="match status" value="1"/>
</dbReference>
<dbReference type="InterPro" id="IPR044232">
    <property type="entry name" value="PUX1"/>
</dbReference>
<dbReference type="EMBL" id="JAFEMO010000001">
    <property type="protein sequence ID" value="KAH7577242.1"/>
    <property type="molecule type" value="Genomic_DNA"/>
</dbReference>
<dbReference type="SUPFAM" id="SSF54236">
    <property type="entry name" value="Ubiquitin-like"/>
    <property type="match status" value="1"/>
</dbReference>
<dbReference type="PROSITE" id="PS50033">
    <property type="entry name" value="UBX"/>
    <property type="match status" value="1"/>
</dbReference>
<dbReference type="Pfam" id="PF00789">
    <property type="entry name" value="UBX"/>
    <property type="match status" value="1"/>
</dbReference>
<accession>A0ABQ8IM84</accession>
<reference evidence="4 5" key="1">
    <citation type="submission" date="2021-02" db="EMBL/GenBank/DDBJ databases">
        <title>Plant Genome Project.</title>
        <authorList>
            <person name="Zhang R.-G."/>
        </authorList>
    </citation>
    <scope>NUCLEOTIDE SEQUENCE [LARGE SCALE GENOMIC DNA]</scope>
    <source>
        <tissue evidence="4">Leaves</tissue>
    </source>
</reference>
<organism evidence="4 5">
    <name type="scientific">Xanthoceras sorbifolium</name>
    <dbReference type="NCBI Taxonomy" id="99658"/>
    <lineage>
        <taxon>Eukaryota</taxon>
        <taxon>Viridiplantae</taxon>
        <taxon>Streptophyta</taxon>
        <taxon>Embryophyta</taxon>
        <taxon>Tracheophyta</taxon>
        <taxon>Spermatophyta</taxon>
        <taxon>Magnoliopsida</taxon>
        <taxon>eudicotyledons</taxon>
        <taxon>Gunneridae</taxon>
        <taxon>Pentapetalae</taxon>
        <taxon>rosids</taxon>
        <taxon>malvids</taxon>
        <taxon>Sapindales</taxon>
        <taxon>Sapindaceae</taxon>
        <taxon>Xanthoceroideae</taxon>
        <taxon>Xanthoceras</taxon>
    </lineage>
</organism>
<keyword evidence="5" id="KW-1185">Reference proteome</keyword>
<dbReference type="Gene3D" id="3.10.20.90">
    <property type="entry name" value="Phosphatidylinositol 3-kinase Catalytic Subunit, Chain A, domain 1"/>
    <property type="match status" value="1"/>
</dbReference>
<evidence type="ECO:0000256" key="1">
    <source>
        <dbReference type="ARBA" id="ARBA00022786"/>
    </source>
</evidence>
<evidence type="ECO:0000259" key="3">
    <source>
        <dbReference type="PROSITE" id="PS50033"/>
    </source>
</evidence>
<evidence type="ECO:0000256" key="2">
    <source>
        <dbReference type="SAM" id="MobiDB-lite"/>
    </source>
</evidence>
<keyword evidence="1" id="KW-0833">Ubl conjugation pathway</keyword>
<protein>
    <recommendedName>
        <fullName evidence="3">UBX domain-containing protein</fullName>
    </recommendedName>
</protein>
<feature type="domain" description="UBX" evidence="3">
    <location>
        <begin position="110"/>
        <end position="186"/>
    </location>
</feature>
<gene>
    <name evidence="4" type="ORF">JRO89_XS01G0226500</name>
</gene>
<dbReference type="InterPro" id="IPR029071">
    <property type="entry name" value="Ubiquitin-like_domsf"/>
</dbReference>
<dbReference type="PANTHER" id="PTHR47557:SF2">
    <property type="entry name" value="PLANT UBX DOMAIN-CONTAINING PROTEIN 1"/>
    <property type="match status" value="1"/>
</dbReference>
<dbReference type="Proteomes" id="UP000827721">
    <property type="component" value="Unassembled WGS sequence"/>
</dbReference>
<proteinExistence type="predicted"/>
<name>A0ABQ8IM84_9ROSI</name>
<comment type="caution">
    <text evidence="4">The sequence shown here is derived from an EMBL/GenBank/DDBJ whole genome shotgun (WGS) entry which is preliminary data.</text>
</comment>
<feature type="region of interest" description="Disordered" evidence="2">
    <location>
        <begin position="1"/>
        <end position="20"/>
    </location>
</feature>
<evidence type="ECO:0000313" key="5">
    <source>
        <dbReference type="Proteomes" id="UP000827721"/>
    </source>
</evidence>
<evidence type="ECO:0000313" key="4">
    <source>
        <dbReference type="EMBL" id="KAH7577242.1"/>
    </source>
</evidence>
<feature type="region of interest" description="Disordered" evidence="2">
    <location>
        <begin position="227"/>
        <end position="264"/>
    </location>
</feature>
<sequence>MFVDGSSPVPLKRRRHTNIDPMEVESAKVMPSDNVNSKLAAAKEKFGREIRVFETSPPSATPTVSSNNEETDDFYEFTAEDYYRILAKKKEDKFLKTRKLREAEEAARRSKVTKAVIRVRFPDNHTLEVTFHPSETFQSLVDFLSKVVTHPDLPFHLYTTPPKKVIKDMSQDFYSAGFIPGAIVYFSYDVPKAYSYGSDDDIAAANSGPFLHEDIMCLKGLEVMTEQPEPVESAPEPVMATHHPVVQEQKSAEKKPVKPKWLKM</sequence>
<dbReference type="PANTHER" id="PTHR47557">
    <property type="entry name" value="PLANT UBX DOMAIN-CONTAINING PROTEIN 1"/>
    <property type="match status" value="1"/>
</dbReference>
<dbReference type="InterPro" id="IPR001012">
    <property type="entry name" value="UBX_dom"/>
</dbReference>